<gene>
    <name evidence="2" type="ORF">ACMD2_11770</name>
</gene>
<evidence type="ECO:0000313" key="2">
    <source>
        <dbReference type="EMBL" id="OAY66592.1"/>
    </source>
</evidence>
<name>A0A199UP50_ANACO</name>
<sequence>MAHDRGARQIRNAKYKLSISCVTCKFCSSFPPSAPNRFPLRARRQTRSAVAHNEVRSPNGTEQISEPKMPEYLCKHPGIKKIYKHVTQNQSCNPRR</sequence>
<accession>A0A199UP50</accession>
<evidence type="ECO:0000313" key="3">
    <source>
        <dbReference type="Proteomes" id="UP000092600"/>
    </source>
</evidence>
<protein>
    <submittedName>
        <fullName evidence="2">Uncharacterized protein</fullName>
    </submittedName>
</protein>
<proteinExistence type="predicted"/>
<organism evidence="2 3">
    <name type="scientific">Ananas comosus</name>
    <name type="common">Pineapple</name>
    <name type="synonym">Ananas ananas</name>
    <dbReference type="NCBI Taxonomy" id="4615"/>
    <lineage>
        <taxon>Eukaryota</taxon>
        <taxon>Viridiplantae</taxon>
        <taxon>Streptophyta</taxon>
        <taxon>Embryophyta</taxon>
        <taxon>Tracheophyta</taxon>
        <taxon>Spermatophyta</taxon>
        <taxon>Magnoliopsida</taxon>
        <taxon>Liliopsida</taxon>
        <taxon>Poales</taxon>
        <taxon>Bromeliaceae</taxon>
        <taxon>Bromelioideae</taxon>
        <taxon>Ananas</taxon>
    </lineage>
</organism>
<dbReference type="EMBL" id="LSRQ01006098">
    <property type="protein sequence ID" value="OAY66592.1"/>
    <property type="molecule type" value="Genomic_DNA"/>
</dbReference>
<reference evidence="2 3" key="1">
    <citation type="journal article" date="2016" name="DNA Res.">
        <title>The draft genome of MD-2 pineapple using hybrid error correction of long reads.</title>
        <authorList>
            <person name="Redwan R.M."/>
            <person name="Saidin A."/>
            <person name="Kumar S.V."/>
        </authorList>
    </citation>
    <scope>NUCLEOTIDE SEQUENCE [LARGE SCALE GENOMIC DNA]</scope>
    <source>
        <strain evidence="3">cv. MD2</strain>
        <tissue evidence="2">Leaf</tissue>
    </source>
</reference>
<comment type="caution">
    <text evidence="2">The sequence shown here is derived from an EMBL/GenBank/DDBJ whole genome shotgun (WGS) entry which is preliminary data.</text>
</comment>
<feature type="region of interest" description="Disordered" evidence="1">
    <location>
        <begin position="48"/>
        <end position="68"/>
    </location>
</feature>
<evidence type="ECO:0000256" key="1">
    <source>
        <dbReference type="SAM" id="MobiDB-lite"/>
    </source>
</evidence>
<dbReference type="AlphaFoldDB" id="A0A199UP50"/>
<dbReference type="Proteomes" id="UP000092600">
    <property type="component" value="Unassembled WGS sequence"/>
</dbReference>